<reference evidence="3 4" key="1">
    <citation type="journal article" date="2015" name="Genome Biol. Evol.">
        <title>Comparative Genomics of a Bacterivorous Green Alga Reveals Evolutionary Causalities and Consequences of Phago-Mixotrophic Mode of Nutrition.</title>
        <authorList>
            <person name="Burns J.A."/>
            <person name="Paasch A."/>
            <person name="Narechania A."/>
            <person name="Kim E."/>
        </authorList>
    </citation>
    <scope>NUCLEOTIDE SEQUENCE [LARGE SCALE GENOMIC DNA]</scope>
    <source>
        <strain evidence="3 4">PLY_AMNH</strain>
    </source>
</reference>
<name>A0AAE0FVJ3_9CHLO</name>
<evidence type="ECO:0000313" key="4">
    <source>
        <dbReference type="Proteomes" id="UP001190700"/>
    </source>
</evidence>
<dbReference type="InterPro" id="IPR021150">
    <property type="entry name" value="Ubiq_cyt_c_chap"/>
</dbReference>
<comment type="caution">
    <text evidence="3">The sequence shown here is derived from an EMBL/GenBank/DDBJ whole genome shotgun (WGS) entry which is preliminary data.</text>
</comment>
<comment type="similarity">
    <text evidence="1">Belongs to the CBP3 family.</text>
</comment>
<proteinExistence type="inferred from homology"/>
<evidence type="ECO:0000259" key="2">
    <source>
        <dbReference type="Pfam" id="PF03981"/>
    </source>
</evidence>
<dbReference type="PANTHER" id="PTHR12184:SF1">
    <property type="entry name" value="UBIQUINOL-CYTOCHROME-C REDUCTASE COMPLEX ASSEMBLY FACTOR 1"/>
    <property type="match status" value="1"/>
</dbReference>
<dbReference type="Proteomes" id="UP001190700">
    <property type="component" value="Unassembled WGS sequence"/>
</dbReference>
<dbReference type="Pfam" id="PF03981">
    <property type="entry name" value="Ubiq_cyt_C_chap"/>
    <property type="match status" value="1"/>
</dbReference>
<dbReference type="GO" id="GO:0005739">
    <property type="term" value="C:mitochondrion"/>
    <property type="evidence" value="ECO:0007669"/>
    <property type="project" value="TreeGrafter"/>
</dbReference>
<dbReference type="PANTHER" id="PTHR12184">
    <property type="entry name" value="UBIQUINOL-CYTOCHROME C REDUCTASE COMPLEX ASSEMBLY FACTOR 1 FAMILY MEMBER"/>
    <property type="match status" value="1"/>
</dbReference>
<dbReference type="InterPro" id="IPR007129">
    <property type="entry name" value="Ubiqinol_cyt_c_chaperone_CPB3"/>
</dbReference>
<organism evidence="3 4">
    <name type="scientific">Cymbomonas tetramitiformis</name>
    <dbReference type="NCBI Taxonomy" id="36881"/>
    <lineage>
        <taxon>Eukaryota</taxon>
        <taxon>Viridiplantae</taxon>
        <taxon>Chlorophyta</taxon>
        <taxon>Pyramimonadophyceae</taxon>
        <taxon>Pyramimonadales</taxon>
        <taxon>Pyramimonadaceae</taxon>
        <taxon>Cymbomonas</taxon>
    </lineage>
</organism>
<keyword evidence="4" id="KW-1185">Reference proteome</keyword>
<feature type="domain" description="Ubiquinol-cytochrome c chaperone" evidence="2">
    <location>
        <begin position="133"/>
        <end position="272"/>
    </location>
</feature>
<protein>
    <recommendedName>
        <fullName evidence="2">Ubiquinol-cytochrome c chaperone domain-containing protein</fullName>
    </recommendedName>
</protein>
<dbReference type="EMBL" id="LGRX02012897">
    <property type="protein sequence ID" value="KAK3266680.1"/>
    <property type="molecule type" value="Genomic_DNA"/>
</dbReference>
<gene>
    <name evidence="3" type="ORF">CYMTET_24715</name>
</gene>
<dbReference type="AlphaFoldDB" id="A0AAE0FVJ3"/>
<evidence type="ECO:0000256" key="1">
    <source>
        <dbReference type="ARBA" id="ARBA00006407"/>
    </source>
</evidence>
<sequence>MLRIVNLSKYAGCARMLVHSLRASLEVQQIANAGSSQVRVPGFHDNHLVFSRILCTTVESPTPKPERPKKPFASKPHSLEVRDRKILNPSMPQYQKAILYVAGYYSKESELTRGAEKLLKEITAQCTNDEIFEALQLEKTFRTKFALMSLHVWLCLFRLRQEGKDGKEMSQTLYDLFQEDVEKRVYDAGVKVRVSKWLKELETYFYGSVMAYDKALGVGSHGKDLPVALWRNVYGSEGEKKAALTLARYVRRELASLNMTDSKAVLNGNLKFSRDY</sequence>
<accession>A0AAE0FVJ3</accession>
<evidence type="ECO:0000313" key="3">
    <source>
        <dbReference type="EMBL" id="KAK3266680.1"/>
    </source>
</evidence>
<dbReference type="GO" id="GO:0034551">
    <property type="term" value="P:mitochondrial respiratory chain complex III assembly"/>
    <property type="evidence" value="ECO:0007669"/>
    <property type="project" value="TreeGrafter"/>
</dbReference>